<sequence length="68" mass="8183">MQRESWVKIQEEQWIMKKISTELDEQQNQFASQLCSANPIKQSAEKVLNKSKKEFQRRTNNKIQFKPE</sequence>
<organism evidence="1 2">
    <name type="scientific">Paramecium sonneborni</name>
    <dbReference type="NCBI Taxonomy" id="65129"/>
    <lineage>
        <taxon>Eukaryota</taxon>
        <taxon>Sar</taxon>
        <taxon>Alveolata</taxon>
        <taxon>Ciliophora</taxon>
        <taxon>Intramacronucleata</taxon>
        <taxon>Oligohymenophorea</taxon>
        <taxon>Peniculida</taxon>
        <taxon>Parameciidae</taxon>
        <taxon>Paramecium</taxon>
    </lineage>
</organism>
<comment type="caution">
    <text evidence="1">The sequence shown here is derived from an EMBL/GenBank/DDBJ whole genome shotgun (WGS) entry which is preliminary data.</text>
</comment>
<evidence type="ECO:0000313" key="1">
    <source>
        <dbReference type="EMBL" id="CAD8130554.1"/>
    </source>
</evidence>
<dbReference type="EMBL" id="CAJJDN010000301">
    <property type="protein sequence ID" value="CAD8130554.1"/>
    <property type="molecule type" value="Genomic_DNA"/>
</dbReference>
<accession>A0A8S1RVP0</accession>
<name>A0A8S1RVP0_9CILI</name>
<proteinExistence type="predicted"/>
<keyword evidence="2" id="KW-1185">Reference proteome</keyword>
<dbReference type="Proteomes" id="UP000692954">
    <property type="component" value="Unassembled WGS sequence"/>
</dbReference>
<evidence type="ECO:0000313" key="2">
    <source>
        <dbReference type="Proteomes" id="UP000692954"/>
    </source>
</evidence>
<reference evidence="1" key="1">
    <citation type="submission" date="2021-01" db="EMBL/GenBank/DDBJ databases">
        <authorList>
            <consortium name="Genoscope - CEA"/>
            <person name="William W."/>
        </authorList>
    </citation>
    <scope>NUCLEOTIDE SEQUENCE</scope>
</reference>
<dbReference type="AlphaFoldDB" id="A0A8S1RVP0"/>
<protein>
    <submittedName>
        <fullName evidence="1">Uncharacterized protein</fullName>
    </submittedName>
</protein>
<gene>
    <name evidence="1" type="ORF">PSON_ATCC_30995.1.T3010004</name>
</gene>